<evidence type="ECO:0000313" key="2">
    <source>
        <dbReference type="EMBL" id="UJO14565.1"/>
    </source>
</evidence>
<feature type="compositionally biased region" description="Basic residues" evidence="1">
    <location>
        <begin position="919"/>
        <end position="929"/>
    </location>
</feature>
<dbReference type="GeneID" id="71982837"/>
<feature type="compositionally biased region" description="Polar residues" evidence="1">
    <location>
        <begin position="685"/>
        <end position="702"/>
    </location>
</feature>
<protein>
    <recommendedName>
        <fullName evidence="4">PH domain-containing protein</fullName>
    </recommendedName>
</protein>
<dbReference type="OrthoDB" id="1749473at2759"/>
<feature type="region of interest" description="Disordered" evidence="1">
    <location>
        <begin position="848"/>
        <end position="1000"/>
    </location>
</feature>
<feature type="compositionally biased region" description="Low complexity" evidence="1">
    <location>
        <begin position="466"/>
        <end position="486"/>
    </location>
</feature>
<feature type="region of interest" description="Disordered" evidence="1">
    <location>
        <begin position="752"/>
        <end position="796"/>
    </location>
</feature>
<feature type="compositionally biased region" description="Basic and acidic residues" evidence="1">
    <location>
        <begin position="66"/>
        <end position="76"/>
    </location>
</feature>
<feature type="compositionally biased region" description="Pro residues" evidence="1">
    <location>
        <begin position="947"/>
        <end position="958"/>
    </location>
</feature>
<feature type="compositionally biased region" description="Polar residues" evidence="1">
    <location>
        <begin position="441"/>
        <end position="451"/>
    </location>
</feature>
<feature type="region of interest" description="Disordered" evidence="1">
    <location>
        <begin position="132"/>
        <end position="169"/>
    </location>
</feature>
<proteinExistence type="predicted"/>
<dbReference type="AlphaFoldDB" id="A0A9Q8P5X5"/>
<feature type="compositionally biased region" description="Basic and acidic residues" evidence="1">
    <location>
        <begin position="490"/>
        <end position="502"/>
    </location>
</feature>
<accession>A0A9Q8P5X5</accession>
<dbReference type="KEGG" id="ffu:CLAFUR5_02959"/>
<feature type="compositionally biased region" description="Low complexity" evidence="1">
    <location>
        <begin position="767"/>
        <end position="776"/>
    </location>
</feature>
<dbReference type="RefSeq" id="XP_047758931.1">
    <property type="nucleotide sequence ID" value="XM_047902107.1"/>
</dbReference>
<name>A0A9Q8P5X5_PASFU</name>
<feature type="compositionally biased region" description="Polar residues" evidence="1">
    <location>
        <begin position="964"/>
        <end position="974"/>
    </location>
</feature>
<feature type="region of interest" description="Disordered" evidence="1">
    <location>
        <begin position="1"/>
        <end position="79"/>
    </location>
</feature>
<dbReference type="OMA" id="WPQATKH"/>
<feature type="compositionally biased region" description="Basic and acidic residues" evidence="1">
    <location>
        <begin position="752"/>
        <end position="762"/>
    </location>
</feature>
<evidence type="ECO:0000313" key="3">
    <source>
        <dbReference type="Proteomes" id="UP000756132"/>
    </source>
</evidence>
<feature type="compositionally biased region" description="Low complexity" evidence="1">
    <location>
        <begin position="503"/>
        <end position="514"/>
    </location>
</feature>
<sequence length="1014" mass="108095">MDTPSETQLESASDASNLRNTLPGLSQAQTTLDGPVPELRKRKSFRTRPTEVPGRRHAIGSPSPLKENELQPEIRRARSSKMSLFNLFSKPKVEKLRGYAESGLDTPSGPSQAMSKSDVAAPKMDLLVRVQNVDDGPGRPRPSSSKSHAARSGRYTATEALPPLPNGGRIRAFEPSPLFQVWPQATKHGVLEVSTMSPEMVLSKPARGRISSSFFTPHAEAPSLNVPGDRGSVDFRAAAKPAASQLPNGSLANHSIPKKLVVLVTSGFLLQYAETGANDRAPEKVLQLGRDSAAYASDLIPGRHHVLQIAQQVDQYGSMSSSHHSLLSRFTLRNHAARRTTNNLLLVMPDAQEMGEWMSVIRKEIEIQGGKRVRSDSGASRLSKAVVSESAKVDLKKTPSQSHRYQVKRSPDGPAAITTPSSERSEPLPSPSLAQGEGNKLQHTGTTSTKDIVTDASASPEMDSQPSRPRAASDAASDSSSTAVSVNQHNLDRLRNTARESHTSTVATSVTAASRTNSMSSTPPLEKVADGSQVPAKSPFRSLSSYSLAHRGSATPLSLKGTPVVDPTMTAGQQKAILVDRALDSPVIGHGLTGAEPTRSLMRNRLPVTQSVPNLKDRSAQDARRDPKFQHLSSVNTRERPESFIADLPKPTTWVTKAAASTHATSMHDTTAARAMQKAAGDATATYSLQSRPLRSGSNSFSLPLRVNPTPASPPKSQKSANQATHKLLSPIPAVHCLTAKIEITAQPKMERRYLSQGKDESSPVETSSKTSRTTSARPSLFPTTVVSPPTAMPVQPGIIRRSPSAQTLTAYEQVQTNGARLPRPNSLQVRTTYAPFLSSKRIAGPVPVQHSPATVPIRSLKPSRSVATMQTSPSTVPEEPFNFGTGKLQDEAADKATPLPSSPADGALPPLPGSRPPSRTRKIIRKGSRTSLSEMDYGISLAGLGPPAPPPQAPLPEIPSGSRPASRQTSSRLSMVRSGTPIGVAIGDSHDERMVRSPSPAVMGLGIQVGGAD</sequence>
<dbReference type="EMBL" id="CP090164">
    <property type="protein sequence ID" value="UJO14565.1"/>
    <property type="molecule type" value="Genomic_DNA"/>
</dbReference>
<feature type="compositionally biased region" description="Polar residues" evidence="1">
    <location>
        <begin position="866"/>
        <end position="876"/>
    </location>
</feature>
<keyword evidence="3" id="KW-1185">Reference proteome</keyword>
<evidence type="ECO:0008006" key="4">
    <source>
        <dbReference type="Google" id="ProtNLM"/>
    </source>
</evidence>
<reference evidence="2" key="1">
    <citation type="submission" date="2021-12" db="EMBL/GenBank/DDBJ databases">
        <authorList>
            <person name="Zaccaron A."/>
            <person name="Stergiopoulos I."/>
        </authorList>
    </citation>
    <scope>NUCLEOTIDE SEQUENCE</scope>
    <source>
        <strain evidence="2">Race5_Kim</strain>
    </source>
</reference>
<organism evidence="2 3">
    <name type="scientific">Passalora fulva</name>
    <name type="common">Tomato leaf mold</name>
    <name type="synonym">Cladosporium fulvum</name>
    <dbReference type="NCBI Taxonomy" id="5499"/>
    <lineage>
        <taxon>Eukaryota</taxon>
        <taxon>Fungi</taxon>
        <taxon>Dikarya</taxon>
        <taxon>Ascomycota</taxon>
        <taxon>Pezizomycotina</taxon>
        <taxon>Dothideomycetes</taxon>
        <taxon>Dothideomycetidae</taxon>
        <taxon>Mycosphaerellales</taxon>
        <taxon>Mycosphaerellaceae</taxon>
        <taxon>Fulvia</taxon>
    </lineage>
</organism>
<evidence type="ECO:0000256" key="1">
    <source>
        <dbReference type="SAM" id="MobiDB-lite"/>
    </source>
</evidence>
<gene>
    <name evidence="2" type="ORF">CLAFUR5_02959</name>
</gene>
<feature type="region of interest" description="Disordered" evidence="1">
    <location>
        <begin position="389"/>
        <end position="536"/>
    </location>
</feature>
<feature type="region of interest" description="Disordered" evidence="1">
    <location>
        <begin position="684"/>
        <end position="723"/>
    </location>
</feature>
<reference evidence="2" key="2">
    <citation type="journal article" date="2022" name="Microb. Genom.">
        <title>A chromosome-scale genome assembly of the tomato pathogen Cladosporium fulvum reveals a compartmentalized genome architecture and the presence of a dispensable chromosome.</title>
        <authorList>
            <person name="Zaccaron A.Z."/>
            <person name="Chen L.H."/>
            <person name="Samaras A."/>
            <person name="Stergiopoulos I."/>
        </authorList>
    </citation>
    <scope>NUCLEOTIDE SEQUENCE</scope>
    <source>
        <strain evidence="2">Race5_Kim</strain>
    </source>
</reference>
<feature type="compositionally biased region" description="Polar residues" evidence="1">
    <location>
        <begin position="1"/>
        <end position="32"/>
    </location>
</feature>
<dbReference type="Proteomes" id="UP000756132">
    <property type="component" value="Chromosome 2"/>
</dbReference>